<evidence type="ECO:0000256" key="1">
    <source>
        <dbReference type="SAM" id="MobiDB-lite"/>
    </source>
</evidence>
<keyword evidence="2" id="KW-0812">Transmembrane</keyword>
<keyword evidence="2" id="KW-1133">Transmembrane helix</keyword>
<accession>A0A6C0DTT5</accession>
<name>A0A6C0DTT5_9ZZZZ</name>
<evidence type="ECO:0000313" key="3">
    <source>
        <dbReference type="EMBL" id="QHT20217.1"/>
    </source>
</evidence>
<protein>
    <submittedName>
        <fullName evidence="3">Uncharacterized protein</fullName>
    </submittedName>
</protein>
<feature type="transmembrane region" description="Helical" evidence="2">
    <location>
        <begin position="83"/>
        <end position="100"/>
    </location>
</feature>
<dbReference type="EMBL" id="MN739677">
    <property type="protein sequence ID" value="QHT20217.1"/>
    <property type="molecule type" value="Genomic_DNA"/>
</dbReference>
<dbReference type="AlphaFoldDB" id="A0A6C0DTT5"/>
<sequence>MSSNLADNAAPADTSLIRSKQVSPLPVGPGGNNPTKRQMNDTNTRLTMLTAQASANTKYDPPVPQPITKQVTLEKFCSGSNPIPSIFFVIGGLLIVYGLVAK</sequence>
<feature type="region of interest" description="Disordered" evidence="1">
    <location>
        <begin position="1"/>
        <end position="42"/>
    </location>
</feature>
<feature type="compositionally biased region" description="Polar residues" evidence="1">
    <location>
        <begin position="32"/>
        <end position="42"/>
    </location>
</feature>
<keyword evidence="2" id="KW-0472">Membrane</keyword>
<proteinExistence type="predicted"/>
<reference evidence="3" key="1">
    <citation type="journal article" date="2020" name="Nature">
        <title>Giant virus diversity and host interactions through global metagenomics.</title>
        <authorList>
            <person name="Schulz F."/>
            <person name="Roux S."/>
            <person name="Paez-Espino D."/>
            <person name="Jungbluth S."/>
            <person name="Walsh D.A."/>
            <person name="Denef V.J."/>
            <person name="McMahon K.D."/>
            <person name="Konstantinidis K.T."/>
            <person name="Eloe-Fadrosh E.A."/>
            <person name="Kyrpides N.C."/>
            <person name="Woyke T."/>
        </authorList>
    </citation>
    <scope>NUCLEOTIDE SEQUENCE</scope>
    <source>
        <strain evidence="3">GVMAG-M-3300023174-60</strain>
    </source>
</reference>
<organism evidence="3">
    <name type="scientific">viral metagenome</name>
    <dbReference type="NCBI Taxonomy" id="1070528"/>
    <lineage>
        <taxon>unclassified sequences</taxon>
        <taxon>metagenomes</taxon>
        <taxon>organismal metagenomes</taxon>
    </lineage>
</organism>
<evidence type="ECO:0000256" key="2">
    <source>
        <dbReference type="SAM" id="Phobius"/>
    </source>
</evidence>